<dbReference type="InterPro" id="IPR045792">
    <property type="entry name" value="DUF6036"/>
</dbReference>
<dbReference type="Pfam" id="PF19502">
    <property type="entry name" value="DUF6036"/>
    <property type="match status" value="1"/>
</dbReference>
<proteinExistence type="predicted"/>
<organism evidence="2">
    <name type="scientific">freshwater metagenome</name>
    <dbReference type="NCBI Taxonomy" id="449393"/>
    <lineage>
        <taxon>unclassified sequences</taxon>
        <taxon>metagenomes</taxon>
        <taxon>ecological metagenomes</taxon>
    </lineage>
</organism>
<feature type="domain" description="DUF6036" evidence="1">
    <location>
        <begin position="2"/>
        <end position="143"/>
    </location>
</feature>
<gene>
    <name evidence="2" type="ORF">UFOPK3204_01269</name>
</gene>
<sequence length="164" mass="17764">MVGSQAILGTYDENQLPAEATMSLECDILPIASSNEETARLADAIEGVAGEWSPFEREHGFSIDGVDLTTVILPVGWRTRLVKVQNENTAALSGQPQFTGWCLDVHDLCAAKLCAGREKDLNFVGALLATNLVDLQTLQERLRSVDARFLAAAGRATQWLTTFG</sequence>
<evidence type="ECO:0000313" key="2">
    <source>
        <dbReference type="EMBL" id="CAB4833541.1"/>
    </source>
</evidence>
<name>A0A6J7AKS1_9ZZZZ</name>
<dbReference type="AlphaFoldDB" id="A0A6J7AKS1"/>
<evidence type="ECO:0000259" key="1">
    <source>
        <dbReference type="Pfam" id="PF19502"/>
    </source>
</evidence>
<dbReference type="EMBL" id="CAFABK010000064">
    <property type="protein sequence ID" value="CAB4833541.1"/>
    <property type="molecule type" value="Genomic_DNA"/>
</dbReference>
<protein>
    <submittedName>
        <fullName evidence="2">Unannotated protein</fullName>
    </submittedName>
</protein>
<accession>A0A6J7AKS1</accession>
<reference evidence="2" key="1">
    <citation type="submission" date="2020-05" db="EMBL/GenBank/DDBJ databases">
        <authorList>
            <person name="Chiriac C."/>
            <person name="Salcher M."/>
            <person name="Ghai R."/>
            <person name="Kavagutti S V."/>
        </authorList>
    </citation>
    <scope>NUCLEOTIDE SEQUENCE</scope>
</reference>